<evidence type="ECO:0000313" key="6">
    <source>
        <dbReference type="EMBL" id="MDA1385953.1"/>
    </source>
</evidence>
<dbReference type="PANTHER" id="PTHR34819">
    <property type="entry name" value="LARGE CYSTEINE-RICH PERIPLASMIC PROTEIN OMCB"/>
    <property type="match status" value="1"/>
</dbReference>
<dbReference type="EMBL" id="JAVDYD010000001">
    <property type="protein sequence ID" value="MDR7340890.1"/>
    <property type="molecule type" value="Genomic_DNA"/>
</dbReference>
<feature type="domain" description="DUF11" evidence="5">
    <location>
        <begin position="577"/>
        <end position="694"/>
    </location>
</feature>
<name>A0A9X3PLU1_9ACTN</name>
<feature type="domain" description="DUF11" evidence="5">
    <location>
        <begin position="708"/>
        <end position="817"/>
    </location>
</feature>
<dbReference type="Gene3D" id="2.60.40.10">
    <property type="entry name" value="Immunoglobulins"/>
    <property type="match status" value="4"/>
</dbReference>
<feature type="transmembrane region" description="Helical" evidence="2">
    <location>
        <begin position="3098"/>
        <end position="3118"/>
    </location>
</feature>
<feature type="domain" description="DUF11" evidence="5">
    <location>
        <begin position="1490"/>
        <end position="1606"/>
    </location>
</feature>
<feature type="signal peptide" evidence="3">
    <location>
        <begin position="1"/>
        <end position="27"/>
    </location>
</feature>
<feature type="domain" description="DUF11" evidence="5">
    <location>
        <begin position="1876"/>
        <end position="1995"/>
    </location>
</feature>
<comment type="caution">
    <text evidence="6">The sequence shown here is derived from an EMBL/GenBank/DDBJ whole genome shotgun (WGS) entry which is preliminary data.</text>
</comment>
<evidence type="ECO:0000256" key="1">
    <source>
        <dbReference type="SAM" id="MobiDB-lite"/>
    </source>
</evidence>
<evidence type="ECO:0000313" key="9">
    <source>
        <dbReference type="Proteomes" id="UP001183604"/>
    </source>
</evidence>
<feature type="chain" id="PRO_5040937750" evidence="3">
    <location>
        <begin position="28"/>
        <end position="3126"/>
    </location>
</feature>
<dbReference type="InterPro" id="IPR047589">
    <property type="entry name" value="DUF11_rpt"/>
</dbReference>
<feature type="domain" description="DUF11" evidence="5">
    <location>
        <begin position="325"/>
        <end position="440"/>
    </location>
</feature>
<sequence>MRRVGVLVAVTAIAAVGMLAVPAPARAGTFSSAVTDVYITPTQHPDLCVTANAAVGTAALRLRPCGEDDSMQRWTITGDDRIQLQSDTTRCIGNPGNNSSANNPLTLTTSCASGATNATWPYQLKANSATGAPAGGFINTYAGVCMAIKDGAITSTASVVRSPCATTAAYEQFSIGSVDMRVTAANTTGKPGATVQPQFTVFNSGPQAASYNSFAVTADTGLTIANLQRYNAASTGYADCTVASATAASCPAGATWTTGSTGTVLVNTAIPADAVPGAEYQVCGTNTLAPTNDVVASNDTACSKITVGYLASDLAMSNTATGGRATRTTVEPSTAVEVPFTLTNNGPDTAGVPKAVFAAPDGFTVTGITGPTGWTCALAAKTCTGPTNTFANTAAAAFTVTGTVASGLSAGGTIGDVTATASVSGKSRDAESGNNTAAHTLAVDADVTLDVTKTGGDTALPGGPIEYTLTVANDGATGLVGATVTDTVPADIDVDSWTCTATGSGSCGTASGTGNDIATTVDVPAGGQAVITVTGTVATAAAGTTVTNTARITMPSGIGNNGAAGASTHTTVSNYTDLEVTSEPVTLAPGTSGTVTATIRNNGPADAAEGAVVTLTFPDGAAVSDLDSRCADNGDGTATCTIPAATLTVGASTGLAFTAAVPADTAAGTVFTGAAAVDYVLDPNAGNNTADLTVTAGDAAADFGLTATDPATVVPGQGGEVTFTLRNQGPSTSVTDATVTLQAPPAATWDTGSQPTGCTGTERELTCTVPAGVAPGAETDLTLAYTVDPAAAEGTATGTALVAGGEDANAGNDTAEWAIDVAAASADLHIDKTAAAGTVTPGDQFEYTLTVHNDGPSTAVDAAVTDTLPAQLAYVSATGTGATCEAAGPTVTCDYAALAPGTQTITLTAQVDPAYTGTGTDLPNSAAVTAATADPDTANNTSGTAVPAVGDASADLALTNQTTTDTPIAPGETFTYLVDVVDQGPSAAPGTVVTVDLPSALAFVASESGCTGAAGEYGGTVTCEPGALGRGDEAALLITVRLDPAYTGTGSDAAVTSSAAAVSDVADPDGGNSTAAAGLPGGTVAAARADVSMSKAQITPGPVAPGETITYTLNTLNDGPSTAVDVDITDTLPNGMTFASSLEGCTASGQDVTCPRIASLAPGAAVAYHLAATVDADYTGDGGDLANAATATSAATADPDTANNSDSEQLSAGGVSAPSADLAIAKSSAADAGHVAPGEQFTYTLTVENLGPSDAADVAVTDTLPASVSFVSAADCTGTVGELGGTVTCGPLGSLPAAAGSNTVAYPVTVELDPAYTGSGTDVVNAAAVASGTADPNSANDSTDLTGVPALAAGEADLSMDAAVVGSPSIAPGATFTYRASVHNNGPSTAVNPAVTATLGAGMSWDAYPSGCTLAGQTLTCPPEALGALQLARLATASFDATAKVDADYTGDGSDLTDTATVASDTDDPVAANDTATATGGVTVTDPSADLQTAKEITTSGEVIPGGVIDFRVSVANAGPSDAADVTVTDTLPDGLTFAGAANDACTADGQTVTCGPTAAIAAGDTRTHLYRATVDPAYTGTGADLGSTATATAATADPDTANNTAPEVVPSIGAPGADLRLTKRLDSTAEVRPGETFRYALTVDNLGPSIAQSATLTDTLDDDLAFISSTLDECTVSGQTVTCSHDDALPVGSHTWVLTVRLSADYTGDGSDIANSAAVTADTADPDSGNNTGTAEASPTVAAPSADVAITNAASANQAAPGESFDYTLTVANAGPSTATGIAVTDALPTGLAFVASDDCTATGQDLTCATVDSLAVGAQRAFTVTVRIDPAYTGTGDDLVSTATATPTTADPDTANNTAAAGVPGGSVAAARADVSLTAAVIGSDPVLPGQTFGYSLTVANAGPSTATGIAVTDALPAALAFVESDDCTADADFGATVICATVDELAVGDQTTFTVTVRLDPAYNGTGDDIAATAVATPASADPDTANNTAAAAGVPGGTVAAAEAAVSITQTAPASAVAGSTAAFTLTVTNTGPSTAQDVTVTDTLPAGLAFASATGADCTADGAVVTCALGAMSPGAAVALTLTADVDEAAAAGEVLTNTAEVTTATANTADDTTTSADFTAIAEAAVSLAQTPPGSMTAGAEAQYTFTVQNQGPSDATGVVITDQLDPRLTFASATGATCTADGSNLLTCEIGTVADGVPASVAVTVRLAADTPAGTRIDNTAELATATANTSPDTTATATGPEVGVSADLSVAMAPLGTEAVAPGQSFDYQVTVANEGPSDAAAPVVTVELPILLGFVASPSGCTGTAGTFGRAVTCAAGAPLANGDELTFTLTVKLHPRFTGSGERYRARATVDGETPDPVSDNDTARAGLPTGAAAAPIADLSVVKTLTSSDPVTPGDTFTYELTLTNAGPSVAAGLAFTDTLPAPLHWVQSVPPAAACRRDGNTVACATDREIPVGATRTFTVTVELDASYTGDGSDLVSSGVVSSATADPVPGNNSAAAAAVAVNGPSGDLMLTQGFAAFPGSPIAPGQTTNNLLSLNNYGISTATDVVVTHQLPPELAFVSSIDGCTGEVGVYGGTITCPTIDRLEPNESVFFIVTVRLKPDYVGDGSDISSHAGVDSSNDDPALPNNDAPATMDGGVSDAVSDLSITKTAPDTMIAGREAVWTIDAANAGPSTATGVTVTDELDPGTTFVSASPDVCSASGQQVSCALDDLDPGDDATIELTVLVDEAVDSGTTIENTAMVVADTDPEGDSATAVGPPVRVVTDLAVAKEFDPDTAGPVTPGTDFGYLVTVTNLGGSETADNVTVTDTLPDELAFVAAADADTGEPIACSTAGQAVSCALTDNLEPGASATAAMTVRLDPSYRGDGQDITNTVAVASDAVDPDAGNDTASQTGVPGGVGDPVYDRRISVNEGSATAPGDTTTVEFTVESSGPSTLDGPVTVAIGMPEHVAVAGHLPNGCTADGDTVVCAFDTDLAPQAEAATTGLPEAARPTESLAIAEAAPATSWTASITVGVDEDAPESAYLDGGTAALNLDPNDPDGSSDTATWGVRTSNADDADAGDPGDSDSGDADSDGADGLARTGGDSLALVLTGLGAILAGLVIATAATRPRARRR</sequence>
<dbReference type="RefSeq" id="WP_270122418.1">
    <property type="nucleotide sequence ID" value="NZ_BAAAOM010000001.1"/>
</dbReference>
<feature type="compositionally biased region" description="Acidic residues" evidence="1">
    <location>
        <begin position="3067"/>
        <end position="3086"/>
    </location>
</feature>
<feature type="domain" description="DUF11" evidence="5">
    <location>
        <begin position="827"/>
        <end position="944"/>
    </location>
</feature>
<feature type="domain" description="DUF11" evidence="5">
    <location>
        <begin position="2655"/>
        <end position="2766"/>
    </location>
</feature>
<dbReference type="CDD" id="cd00161">
    <property type="entry name" value="beta-trefoil_Ricin-like"/>
    <property type="match status" value="1"/>
</dbReference>
<feature type="domain" description="DUF11" evidence="5">
    <location>
        <begin position="1748"/>
        <end position="1864"/>
    </location>
</feature>
<keyword evidence="9" id="KW-1185">Reference proteome</keyword>
<feature type="region of interest" description="Disordered" evidence="1">
    <location>
        <begin position="3037"/>
        <end position="3093"/>
    </location>
</feature>
<evidence type="ECO:0000313" key="7">
    <source>
        <dbReference type="EMBL" id="MDR7340890.1"/>
    </source>
</evidence>
<feature type="domain" description="DUF11" evidence="5">
    <location>
        <begin position="2255"/>
        <end position="2376"/>
    </location>
</feature>
<keyword evidence="2" id="KW-0812">Transmembrane</keyword>
<dbReference type="InterPro" id="IPR000772">
    <property type="entry name" value="Ricin_B_lectin"/>
</dbReference>
<feature type="domain" description="DUF11" evidence="5">
    <location>
        <begin position="1364"/>
        <end position="1479"/>
    </location>
</feature>
<feature type="region of interest" description="Disordered" evidence="1">
    <location>
        <begin position="1191"/>
        <end position="1214"/>
    </location>
</feature>
<feature type="region of interest" description="Disordered" evidence="1">
    <location>
        <begin position="1722"/>
        <end position="1741"/>
    </location>
</feature>
<dbReference type="NCBIfam" id="TIGR01451">
    <property type="entry name" value="B_ant_repeat"/>
    <property type="match status" value="13"/>
</dbReference>
<dbReference type="Gene3D" id="2.80.10.50">
    <property type="match status" value="1"/>
</dbReference>
<dbReference type="SUPFAM" id="SSF50370">
    <property type="entry name" value="Ricin B-like lectins"/>
    <property type="match status" value="1"/>
</dbReference>
<feature type="domain" description="DUF11" evidence="5">
    <location>
        <begin position="2139"/>
        <end position="2239"/>
    </location>
</feature>
<feature type="domain" description="DUF11" evidence="5">
    <location>
        <begin position="2389"/>
        <end position="2510"/>
    </location>
</feature>
<dbReference type="InterPro" id="IPR001434">
    <property type="entry name" value="OmcB-like_DUF11"/>
</dbReference>
<feature type="domain" description="DUF11" evidence="5">
    <location>
        <begin position="1619"/>
        <end position="1736"/>
    </location>
</feature>
<proteinExistence type="predicted"/>
<feature type="domain" description="DUF11" evidence="5">
    <location>
        <begin position="449"/>
        <end position="554"/>
    </location>
</feature>
<dbReference type="InterPro" id="IPR035992">
    <property type="entry name" value="Ricin_B-like_lectins"/>
</dbReference>
<feature type="domain" description="DUF11" evidence="5">
    <location>
        <begin position="1221"/>
        <end position="1344"/>
    </location>
</feature>
<keyword evidence="2" id="KW-0472">Membrane</keyword>
<dbReference type="Gene3D" id="2.60.40.3080">
    <property type="match status" value="1"/>
</dbReference>
<protein>
    <submittedName>
        <fullName evidence="7">Repeat protein (TIGR01451 family)</fullName>
    </submittedName>
    <submittedName>
        <fullName evidence="6">Ricin-type beta-trefoil lectin domain protein</fullName>
    </submittedName>
</protein>
<evidence type="ECO:0000259" key="4">
    <source>
        <dbReference type="Pfam" id="PF00652"/>
    </source>
</evidence>
<dbReference type="Proteomes" id="UP001183604">
    <property type="component" value="Unassembled WGS sequence"/>
</dbReference>
<evidence type="ECO:0000313" key="8">
    <source>
        <dbReference type="Proteomes" id="UP001145799"/>
    </source>
</evidence>
<accession>A0A9X3PLU1</accession>
<feature type="domain" description="DUF11" evidence="5">
    <location>
        <begin position="2776"/>
        <end position="2904"/>
    </location>
</feature>
<evidence type="ECO:0000259" key="5">
    <source>
        <dbReference type="Pfam" id="PF01345"/>
    </source>
</evidence>
<feature type="domain" description="Ricin B lectin" evidence="4">
    <location>
        <begin position="39"/>
        <end position="168"/>
    </location>
</feature>
<dbReference type="Proteomes" id="UP001145799">
    <property type="component" value="Unassembled WGS sequence"/>
</dbReference>
<dbReference type="InterPro" id="IPR051172">
    <property type="entry name" value="Chlamydia_OmcB"/>
</dbReference>
<feature type="compositionally biased region" description="Polar residues" evidence="1">
    <location>
        <begin position="1729"/>
        <end position="1738"/>
    </location>
</feature>
<keyword evidence="2" id="KW-1133">Transmembrane helix</keyword>
<dbReference type="Pfam" id="PF00652">
    <property type="entry name" value="Ricin_B_lectin"/>
    <property type="match status" value="1"/>
</dbReference>
<evidence type="ECO:0000256" key="3">
    <source>
        <dbReference type="SAM" id="SignalP"/>
    </source>
</evidence>
<evidence type="ECO:0000256" key="2">
    <source>
        <dbReference type="SAM" id="Phobius"/>
    </source>
</evidence>
<organism evidence="6 8">
    <name type="scientific">Glycomyces lechevalierae</name>
    <dbReference type="NCBI Taxonomy" id="256034"/>
    <lineage>
        <taxon>Bacteria</taxon>
        <taxon>Bacillati</taxon>
        <taxon>Actinomycetota</taxon>
        <taxon>Actinomycetes</taxon>
        <taxon>Glycomycetales</taxon>
        <taxon>Glycomycetaceae</taxon>
        <taxon>Glycomyces</taxon>
    </lineage>
</organism>
<gene>
    <name evidence="7" type="ORF">J2S69_004609</name>
    <name evidence="6" type="ORF">O2L01_13250</name>
</gene>
<feature type="region of interest" description="Disordered" evidence="1">
    <location>
        <begin position="2621"/>
        <end position="2648"/>
    </location>
</feature>
<dbReference type="InterPro" id="IPR013783">
    <property type="entry name" value="Ig-like_fold"/>
</dbReference>
<dbReference type="PROSITE" id="PS50231">
    <property type="entry name" value="RICIN_B_LECTIN"/>
    <property type="match status" value="1"/>
</dbReference>
<feature type="compositionally biased region" description="Low complexity" evidence="1">
    <location>
        <begin position="1191"/>
        <end position="1206"/>
    </location>
</feature>
<dbReference type="EMBL" id="JAPZVQ010000007">
    <property type="protein sequence ID" value="MDA1385953.1"/>
    <property type="molecule type" value="Genomic_DNA"/>
</dbReference>
<dbReference type="Pfam" id="PF01345">
    <property type="entry name" value="DUF11"/>
    <property type="match status" value="20"/>
</dbReference>
<feature type="domain" description="DUF11" evidence="5">
    <location>
        <begin position="2535"/>
        <end position="2644"/>
    </location>
</feature>
<feature type="domain" description="DUF11" evidence="5">
    <location>
        <begin position="1090"/>
        <end position="1208"/>
    </location>
</feature>
<feature type="compositionally biased region" description="Polar residues" evidence="1">
    <location>
        <begin position="3051"/>
        <end position="3064"/>
    </location>
</feature>
<keyword evidence="3" id="KW-0732">Signal</keyword>
<dbReference type="GO" id="GO:0005975">
    <property type="term" value="P:carbohydrate metabolic process"/>
    <property type="evidence" value="ECO:0007669"/>
    <property type="project" value="UniProtKB-ARBA"/>
</dbReference>
<feature type="domain" description="DUF11" evidence="5">
    <location>
        <begin position="955"/>
        <end position="1077"/>
    </location>
</feature>
<dbReference type="PANTHER" id="PTHR34819:SF3">
    <property type="entry name" value="CELL SURFACE PROTEIN"/>
    <property type="match status" value="1"/>
</dbReference>
<reference evidence="6" key="1">
    <citation type="submission" date="2022-12" db="EMBL/GenBank/DDBJ databases">
        <title>Gycomyces niveus sp.nov., a novel actinomycete isolated from soil in Shouguang.</title>
        <authorList>
            <person name="Yang X."/>
        </authorList>
    </citation>
    <scope>NUCLEOTIDE SEQUENCE</scope>
    <source>
        <strain evidence="6">DSM 44724</strain>
    </source>
</reference>
<feature type="region of interest" description="Disordered" evidence="1">
    <location>
        <begin position="2891"/>
        <end position="2913"/>
    </location>
</feature>
<feature type="domain" description="DUF11" evidence="5">
    <location>
        <begin position="2010"/>
        <end position="2118"/>
    </location>
</feature>
<reference evidence="7 9" key="2">
    <citation type="submission" date="2023-07" db="EMBL/GenBank/DDBJ databases">
        <title>Sequencing the genomes of 1000 actinobacteria strains.</title>
        <authorList>
            <person name="Klenk H.-P."/>
        </authorList>
    </citation>
    <scope>NUCLEOTIDE SEQUENCE [LARGE SCALE GENOMIC DNA]</scope>
    <source>
        <strain evidence="7 9">DSM 44724</strain>
    </source>
</reference>